<comment type="caution">
    <text evidence="3">The sequence shown here is derived from an EMBL/GenBank/DDBJ whole genome shotgun (WGS) entry which is preliminary data.</text>
</comment>
<dbReference type="InterPro" id="IPR005158">
    <property type="entry name" value="BTAD"/>
</dbReference>
<reference evidence="3 4" key="1">
    <citation type="submission" date="2020-10" db="EMBL/GenBank/DDBJ databases">
        <title>Connecting structure to function with the recovery of over 1000 high-quality activated sludge metagenome-assembled genomes encoding full-length rRNA genes using long-read sequencing.</title>
        <authorList>
            <person name="Singleton C.M."/>
            <person name="Petriglieri F."/>
            <person name="Kristensen J.M."/>
            <person name="Kirkegaard R.H."/>
            <person name="Michaelsen T.Y."/>
            <person name="Andersen M.H."/>
            <person name="Karst S.M."/>
            <person name="Dueholm M.S."/>
            <person name="Nielsen P.H."/>
            <person name="Albertsen M."/>
        </authorList>
    </citation>
    <scope>NUCLEOTIDE SEQUENCE [LARGE SCALE GENOMIC DNA]</scope>
    <source>
        <strain evidence="3">EsbW_18-Q3-R4-48_BATAC.285</strain>
    </source>
</reference>
<evidence type="ECO:0000256" key="1">
    <source>
        <dbReference type="SAM" id="MobiDB-lite"/>
    </source>
</evidence>
<evidence type="ECO:0000259" key="2">
    <source>
        <dbReference type="Pfam" id="PF03704"/>
    </source>
</evidence>
<feature type="region of interest" description="Disordered" evidence="1">
    <location>
        <begin position="1"/>
        <end position="31"/>
    </location>
</feature>
<name>A0A935PXE1_9PROT</name>
<dbReference type="SUPFAM" id="SSF48452">
    <property type="entry name" value="TPR-like"/>
    <property type="match status" value="1"/>
</dbReference>
<evidence type="ECO:0000313" key="4">
    <source>
        <dbReference type="Proteomes" id="UP000697998"/>
    </source>
</evidence>
<dbReference type="Pfam" id="PF03704">
    <property type="entry name" value="BTAD"/>
    <property type="match status" value="1"/>
</dbReference>
<accession>A0A935PXE1</accession>
<dbReference type="Gene3D" id="1.25.40.10">
    <property type="entry name" value="Tetratricopeptide repeat domain"/>
    <property type="match status" value="1"/>
</dbReference>
<gene>
    <name evidence="3" type="ORF">IPJ27_10160</name>
</gene>
<evidence type="ECO:0000313" key="3">
    <source>
        <dbReference type="EMBL" id="MBK7675089.1"/>
    </source>
</evidence>
<dbReference type="EMBL" id="JADJMH010000006">
    <property type="protein sequence ID" value="MBK7675089.1"/>
    <property type="molecule type" value="Genomic_DNA"/>
</dbReference>
<dbReference type="InterPro" id="IPR011990">
    <property type="entry name" value="TPR-like_helical_dom_sf"/>
</dbReference>
<dbReference type="AlphaFoldDB" id="A0A935PXE1"/>
<sequence>MARQSESKHSGGQGHPDAGASQCRPAGSGQRCQTVELDPLAEAIYQGLMRCHLELDEPAQALETYRRCRQMLSVVLGVSPSPQTEKLADVRVVDKRTPLHARTSHP</sequence>
<protein>
    <recommendedName>
        <fullName evidence="2">Bacterial transcriptional activator domain-containing protein</fullName>
    </recommendedName>
</protein>
<proteinExistence type="predicted"/>
<feature type="domain" description="Bacterial transcriptional activator" evidence="2">
    <location>
        <begin position="33"/>
        <end position="88"/>
    </location>
</feature>
<dbReference type="Proteomes" id="UP000697998">
    <property type="component" value="Unassembled WGS sequence"/>
</dbReference>
<organism evidence="3 4">
    <name type="scientific">Candidatus Accumulibacter proximus</name>
    <dbReference type="NCBI Taxonomy" id="2954385"/>
    <lineage>
        <taxon>Bacteria</taxon>
        <taxon>Pseudomonadati</taxon>
        <taxon>Pseudomonadota</taxon>
        <taxon>Betaproteobacteria</taxon>
        <taxon>Candidatus Accumulibacter</taxon>
    </lineage>
</organism>